<organism evidence="2 3">
    <name type="scientific">Mediterraneibacter gnavus</name>
    <name type="common">Ruminococcus gnavus</name>
    <dbReference type="NCBI Taxonomy" id="33038"/>
    <lineage>
        <taxon>Bacteria</taxon>
        <taxon>Bacillati</taxon>
        <taxon>Bacillota</taxon>
        <taxon>Clostridia</taxon>
        <taxon>Lachnospirales</taxon>
        <taxon>Lachnospiraceae</taxon>
        <taxon>Mediterraneibacter</taxon>
    </lineage>
</organism>
<dbReference type="Proteomes" id="UP000234891">
    <property type="component" value="Unassembled WGS sequence"/>
</dbReference>
<name>A0A2N5PDT0_MEDGN</name>
<dbReference type="InterPro" id="IPR036514">
    <property type="entry name" value="SGNH_hydro_sf"/>
</dbReference>
<dbReference type="InterPro" id="IPR051532">
    <property type="entry name" value="Ester_Hydrolysis_Enzymes"/>
</dbReference>
<dbReference type="GO" id="GO:0004622">
    <property type="term" value="F:phosphatidylcholine lysophospholipase activity"/>
    <property type="evidence" value="ECO:0007669"/>
    <property type="project" value="TreeGrafter"/>
</dbReference>
<protein>
    <recommendedName>
        <fullName evidence="1">SGNH hydrolase-type esterase domain-containing protein</fullName>
    </recommendedName>
</protein>
<dbReference type="Gene3D" id="3.40.50.1110">
    <property type="entry name" value="SGNH hydrolase"/>
    <property type="match status" value="1"/>
</dbReference>
<comment type="caution">
    <text evidence="2">The sequence shown here is derived from an EMBL/GenBank/DDBJ whole genome shotgun (WGS) entry which is preliminary data.</text>
</comment>
<evidence type="ECO:0000313" key="3">
    <source>
        <dbReference type="Proteomes" id="UP000234891"/>
    </source>
</evidence>
<dbReference type="InterPro" id="IPR013830">
    <property type="entry name" value="SGNH_hydro"/>
</dbReference>
<evidence type="ECO:0000313" key="2">
    <source>
        <dbReference type="EMBL" id="PLT73268.1"/>
    </source>
</evidence>
<accession>A0A2N5PDT0</accession>
<sequence>MSFEEIFYFVTKKAVSMRFVVFCKRIFIVIKRRQQMISTDEGYMRLEYFSENVAADKKRKEFDIKNHALCYTNQKPDFLFIGDSITEYWELNAYFGSGNHFLVNRGIAGDTTKYLKKRFYTDAVQLRPRYCILGIGINDSIELEGDYWKRLEPTPYNQVVATAKLHITEIVQQAKEENICLILTSLLPIHIPILMDERSRKNYIKELNEWLAEVAKKNNLIFVNYYATMVFPGTDKPLDKITYDGLHPNAKGYQIMATVLRNTLKKHEILI</sequence>
<dbReference type="PANTHER" id="PTHR30383">
    <property type="entry name" value="THIOESTERASE 1/PROTEASE 1/LYSOPHOSPHOLIPASE L1"/>
    <property type="match status" value="1"/>
</dbReference>
<feature type="domain" description="SGNH hydrolase-type esterase" evidence="1">
    <location>
        <begin position="80"/>
        <end position="255"/>
    </location>
</feature>
<dbReference type="AlphaFoldDB" id="A0A2N5PDT0"/>
<dbReference type="SUPFAM" id="SSF52266">
    <property type="entry name" value="SGNH hydrolase"/>
    <property type="match status" value="1"/>
</dbReference>
<dbReference type="EMBL" id="NIHS01000008">
    <property type="protein sequence ID" value="PLT73268.1"/>
    <property type="molecule type" value="Genomic_DNA"/>
</dbReference>
<evidence type="ECO:0000259" key="1">
    <source>
        <dbReference type="Pfam" id="PF13472"/>
    </source>
</evidence>
<gene>
    <name evidence="2" type="ORF">CDL26_06435</name>
</gene>
<proteinExistence type="predicted"/>
<dbReference type="Pfam" id="PF13472">
    <property type="entry name" value="Lipase_GDSL_2"/>
    <property type="match status" value="1"/>
</dbReference>
<reference evidence="2 3" key="1">
    <citation type="journal article" date="2017" name="Genome Med.">
        <title>A novel Ruminococcus gnavus clade enriched in inflammatory bowel disease patients.</title>
        <authorList>
            <person name="Hall A.B."/>
            <person name="Yassour M."/>
            <person name="Sauk J."/>
            <person name="Garner A."/>
            <person name="Jiang X."/>
            <person name="Arthur T."/>
            <person name="Lagoudas G.K."/>
            <person name="Vatanen T."/>
            <person name="Fornelos N."/>
            <person name="Wilson R."/>
            <person name="Bertha M."/>
            <person name="Cohen M."/>
            <person name="Garber J."/>
            <person name="Khalili H."/>
            <person name="Gevers D."/>
            <person name="Ananthakrishnan A.N."/>
            <person name="Kugathasan S."/>
            <person name="Lander E.S."/>
            <person name="Blainey P."/>
            <person name="Vlamakis H."/>
            <person name="Xavier R.J."/>
            <person name="Huttenhower C."/>
        </authorList>
    </citation>
    <scope>NUCLEOTIDE SEQUENCE [LARGE SCALE GENOMIC DNA]</scope>
    <source>
        <strain evidence="2 3">RJX1124</strain>
    </source>
</reference>
<dbReference type="PANTHER" id="PTHR30383:SF5">
    <property type="entry name" value="SGNH HYDROLASE-TYPE ESTERASE DOMAIN-CONTAINING PROTEIN"/>
    <property type="match status" value="1"/>
</dbReference>